<dbReference type="PIRSF" id="PIRSF037093">
    <property type="entry name" value="Coatomer_gamma_subunit"/>
    <property type="match status" value="1"/>
</dbReference>
<dbReference type="InterPro" id="IPR009028">
    <property type="entry name" value="Coatomer/calthrin_app_sub_C"/>
</dbReference>
<keyword evidence="9 12" id="KW-0333">Golgi apparatus</keyword>
<feature type="domain" description="Clathrin/coatomer adaptor adaptin-like N-terminal" evidence="14">
    <location>
        <begin position="27"/>
        <end position="111"/>
    </location>
</feature>
<keyword evidence="10 12" id="KW-0472">Membrane</keyword>
<dbReference type="GO" id="GO:0005198">
    <property type="term" value="F:structural molecule activity"/>
    <property type="evidence" value="ECO:0007669"/>
    <property type="project" value="InterPro"/>
</dbReference>
<dbReference type="InterPro" id="IPR017106">
    <property type="entry name" value="Coatomer_gsu"/>
</dbReference>
<feature type="domain" description="Clathrin/coatomer adaptor adaptin-like N-terminal" evidence="14">
    <location>
        <begin position="160"/>
        <end position="611"/>
    </location>
</feature>
<dbReference type="GO" id="GO:0005783">
    <property type="term" value="C:endoplasmic reticulum"/>
    <property type="evidence" value="ECO:0007669"/>
    <property type="project" value="TreeGrafter"/>
</dbReference>
<dbReference type="PANTHER" id="PTHR10261:SF0">
    <property type="entry name" value="COATOMER SUBUNIT GAMMA-2"/>
    <property type="match status" value="1"/>
</dbReference>
<evidence type="ECO:0000256" key="5">
    <source>
        <dbReference type="ARBA" id="ARBA00022490"/>
    </source>
</evidence>
<dbReference type="FunFam" id="3.30.310.10:FF:000011">
    <property type="entry name" value="Coatomer subunit gamma"/>
    <property type="match status" value="1"/>
</dbReference>
<dbReference type="FunFam" id="1.25.10.10:FF:000071">
    <property type="entry name" value="Coatomer subunit gamma"/>
    <property type="match status" value="1"/>
</dbReference>
<evidence type="ECO:0000256" key="7">
    <source>
        <dbReference type="ARBA" id="ARBA00022892"/>
    </source>
</evidence>
<comment type="subunit">
    <text evidence="3">Oligomeric complex that consists of at least the alpha, beta, beta', gamma, delta, epsilon and zeta subunits.</text>
</comment>
<dbReference type="Gene3D" id="1.25.10.10">
    <property type="entry name" value="Leucine-rich Repeat Variant"/>
    <property type="match status" value="2"/>
</dbReference>
<evidence type="ECO:0000313" key="18">
    <source>
        <dbReference type="Proteomes" id="UP000054350"/>
    </source>
</evidence>
<dbReference type="InterPro" id="IPR013041">
    <property type="entry name" value="Clathrin_app_Ig-like_sf"/>
</dbReference>
<evidence type="ECO:0000256" key="10">
    <source>
        <dbReference type="ARBA" id="ARBA00023136"/>
    </source>
</evidence>
<sequence>MSFGKKDEDAESRGVFFDKSQVLLETRVFNETPLNPRKSRLLLGKVLTLLYTGEHLTRAEATDLFFATTKLFQNKDPGLRQIIYLLIKELADKADDVLMVTSSLTKDINAKPEELFASPNLLSSAAASFGFSFGSRTTSLSSASAALGAGAGPGAILGTNVCHRANALRAICRIMDPSTIPAIERFLKQAIVDRTAAVSTAALVSSYHVFPVARDLVRRWVNEVQEALTSPKVTSTSPSAYLSTGYIVQYHALGLLYLIRQADRMAVAKLVQSLARTSNVRSQWAQCMLVRFAVKCCEDESASFGGKNMVSVDGSLSAAMYEYLKSLCNNNDMVMLEAARALVSMVNSTPASLTATQVQPAVTALQQLLVSPKPALKFAALRTLHQLAQVNASLVTACNLDMEQLVSDSNRSIATFAITTLLKTGTESSVDRLMKQISSFMSEISDEFKVIIIDAIRVLAVKFPAKQAVMLSFLASVLRDEGGYEYKRSVVEAIFDLVKVLPDCLETALAHLCEFIEDCEFTKLAVRILHLLGAEGPKTRDPAKYLRYIYNRVILENSNVRAAAVTALAAFGAHVDSVRPTVRVLLTRCLDDPDDEVRDRATFNLAALDQADLRAQYLLNDTVLAVPTLQAKLAHYTAAGDFAHAVDVAAVPRIPKAELVPARRRAGSPTRGGAMNSPMLGSPAMRTMTPTLGPATPTPAAQAAAPGGASTQWLEKEPLLAPLLPTLFKSTSSVALTDRELEYHVSLVKHVFRDWLVLEIEVVNTMPEVLLENVAVSLVPDTPIDTVMKQMAVVPIASLKAHDPQRVFVAFQRAPGAVPTVSFATKLTMTVKDCDPVTHVPDSDQGYPEEFAVEDVDVTLADYMLPTTVPDFSSAWDALDEPSQVVETLQVPGIPTLAVAVAQIVDLLGMRALEGSNMVPAEKHAHTLVLGGVFLGGVPVLVRVRMVLDAGAQAVAMEVAVRAGVPEVAQVVAQALQG</sequence>
<evidence type="ECO:0000259" key="16">
    <source>
        <dbReference type="Pfam" id="PF16381"/>
    </source>
</evidence>
<dbReference type="GO" id="GO:0005793">
    <property type="term" value="C:endoplasmic reticulum-Golgi intermediate compartment"/>
    <property type="evidence" value="ECO:0007669"/>
    <property type="project" value="TreeGrafter"/>
</dbReference>
<evidence type="ECO:0000259" key="14">
    <source>
        <dbReference type="Pfam" id="PF01602"/>
    </source>
</evidence>
<dbReference type="VEuPathDB" id="FungiDB:AMAG_10958"/>
<dbReference type="GO" id="GO:0006888">
    <property type="term" value="P:endoplasmic reticulum to Golgi vesicle-mediated transport"/>
    <property type="evidence" value="ECO:0007669"/>
    <property type="project" value="TreeGrafter"/>
</dbReference>
<comment type="subcellular location">
    <subcellularLocation>
        <location evidence="12">Cytoplasm</location>
    </subcellularLocation>
    <subcellularLocation>
        <location evidence="1 12">Golgi apparatus membrane</location>
        <topology evidence="1 12">Peripheral membrane protein</topology>
        <orientation evidence="1 12">Cytoplasmic side</orientation>
    </subcellularLocation>
    <subcellularLocation>
        <location evidence="12">Cytoplasmic vesicle</location>
        <location evidence="12">COPI-coated vesicle membrane</location>
        <topology evidence="12">Peripheral membrane protein</topology>
        <orientation evidence="12">Cytoplasmic side</orientation>
    </subcellularLocation>
</comment>
<keyword evidence="8 12" id="KW-0653">Protein transport</keyword>
<dbReference type="Pfam" id="PF01602">
    <property type="entry name" value="Adaptin_N"/>
    <property type="match status" value="2"/>
</dbReference>
<dbReference type="InterPro" id="IPR002553">
    <property type="entry name" value="Clathrin/coatomer_adapt-like_N"/>
</dbReference>
<dbReference type="Pfam" id="PF16381">
    <property type="entry name" value="Coatomer_g_Cpla"/>
    <property type="match status" value="1"/>
</dbReference>
<gene>
    <name evidence="17" type="ORF">AMAG_10958</name>
</gene>
<evidence type="ECO:0000256" key="6">
    <source>
        <dbReference type="ARBA" id="ARBA00022737"/>
    </source>
</evidence>
<feature type="domain" description="Coatomer gamma subunit appendage Ig-like subdomain" evidence="15">
    <location>
        <begin position="725"/>
        <end position="859"/>
    </location>
</feature>
<keyword evidence="5 12" id="KW-0963">Cytoplasm</keyword>
<evidence type="ECO:0000313" key="17">
    <source>
        <dbReference type="EMBL" id="KNE65317.1"/>
    </source>
</evidence>
<dbReference type="OMA" id="DFIEDCE"/>
<organism evidence="17 18">
    <name type="scientific">Allomyces macrogynus (strain ATCC 38327)</name>
    <name type="common">Allomyces javanicus var. macrogynus</name>
    <dbReference type="NCBI Taxonomy" id="578462"/>
    <lineage>
        <taxon>Eukaryota</taxon>
        <taxon>Fungi</taxon>
        <taxon>Fungi incertae sedis</taxon>
        <taxon>Blastocladiomycota</taxon>
        <taxon>Blastocladiomycetes</taxon>
        <taxon>Blastocladiales</taxon>
        <taxon>Blastocladiaceae</taxon>
        <taxon>Allomyces</taxon>
    </lineage>
</organism>
<dbReference type="GO" id="GO:0009306">
    <property type="term" value="P:protein secretion"/>
    <property type="evidence" value="ECO:0007669"/>
    <property type="project" value="TreeGrafter"/>
</dbReference>
<dbReference type="InterPro" id="IPR012295">
    <property type="entry name" value="TBP_dom_sf"/>
</dbReference>
<evidence type="ECO:0000256" key="3">
    <source>
        <dbReference type="ARBA" id="ARBA00011775"/>
    </source>
</evidence>
<dbReference type="AlphaFoldDB" id="A0A0L0SS22"/>
<dbReference type="Pfam" id="PF08752">
    <property type="entry name" value="COP-gamma_platf"/>
    <property type="match status" value="1"/>
</dbReference>
<dbReference type="STRING" id="578462.A0A0L0SS22"/>
<feature type="region of interest" description="Disordered" evidence="13">
    <location>
        <begin position="662"/>
        <end position="681"/>
    </location>
</feature>
<dbReference type="OrthoDB" id="1074925at2759"/>
<keyword evidence="6" id="KW-0677">Repeat</keyword>
<reference evidence="17 18" key="1">
    <citation type="submission" date="2009-11" db="EMBL/GenBank/DDBJ databases">
        <title>Annotation of Allomyces macrogynus ATCC 38327.</title>
        <authorList>
            <consortium name="The Broad Institute Genome Sequencing Platform"/>
            <person name="Russ C."/>
            <person name="Cuomo C."/>
            <person name="Burger G."/>
            <person name="Gray M.W."/>
            <person name="Holland P.W.H."/>
            <person name="King N."/>
            <person name="Lang F.B.F."/>
            <person name="Roger A.J."/>
            <person name="Ruiz-Trillo I."/>
            <person name="Young S.K."/>
            <person name="Zeng Q."/>
            <person name="Gargeya S."/>
            <person name="Fitzgerald M."/>
            <person name="Haas B."/>
            <person name="Abouelleil A."/>
            <person name="Alvarado L."/>
            <person name="Arachchi H.M."/>
            <person name="Berlin A."/>
            <person name="Chapman S.B."/>
            <person name="Gearin G."/>
            <person name="Goldberg J."/>
            <person name="Griggs A."/>
            <person name="Gujja S."/>
            <person name="Hansen M."/>
            <person name="Heiman D."/>
            <person name="Howarth C."/>
            <person name="Larimer J."/>
            <person name="Lui A."/>
            <person name="MacDonald P.J.P."/>
            <person name="McCowen C."/>
            <person name="Montmayeur A."/>
            <person name="Murphy C."/>
            <person name="Neiman D."/>
            <person name="Pearson M."/>
            <person name="Priest M."/>
            <person name="Roberts A."/>
            <person name="Saif S."/>
            <person name="Shea T."/>
            <person name="Sisk P."/>
            <person name="Stolte C."/>
            <person name="Sykes S."/>
            <person name="Wortman J."/>
            <person name="Nusbaum C."/>
            <person name="Birren B."/>
        </authorList>
    </citation>
    <scope>NUCLEOTIDE SEQUENCE [LARGE SCALE GENOMIC DNA]</scope>
    <source>
        <strain evidence="17 18">ATCC 38327</strain>
    </source>
</reference>
<proteinExistence type="inferred from homology"/>
<dbReference type="InterPro" id="IPR032154">
    <property type="entry name" value="Coatomer_g_Cpla"/>
</dbReference>
<dbReference type="GO" id="GO:0006891">
    <property type="term" value="P:intra-Golgi vesicle-mediated transport"/>
    <property type="evidence" value="ECO:0007669"/>
    <property type="project" value="TreeGrafter"/>
</dbReference>
<protein>
    <recommendedName>
        <fullName evidence="12">Coatomer subunit gamma</fullName>
    </recommendedName>
</protein>
<dbReference type="InterPro" id="IPR037067">
    <property type="entry name" value="Coatomer_gsu_app_sf"/>
</dbReference>
<dbReference type="eggNOG" id="KOG1078">
    <property type="taxonomic scope" value="Eukaryota"/>
</dbReference>
<evidence type="ECO:0000256" key="4">
    <source>
        <dbReference type="ARBA" id="ARBA00022448"/>
    </source>
</evidence>
<evidence type="ECO:0000256" key="1">
    <source>
        <dbReference type="ARBA" id="ARBA00004255"/>
    </source>
</evidence>
<feature type="domain" description="Coatomer subunit gamma C-terminal" evidence="16">
    <location>
        <begin position="861"/>
        <end position="975"/>
    </location>
</feature>
<reference evidence="18" key="2">
    <citation type="submission" date="2009-11" db="EMBL/GenBank/DDBJ databases">
        <title>The Genome Sequence of Allomyces macrogynus strain ATCC 38327.</title>
        <authorList>
            <consortium name="The Broad Institute Genome Sequencing Platform"/>
            <person name="Russ C."/>
            <person name="Cuomo C."/>
            <person name="Shea T."/>
            <person name="Young S.K."/>
            <person name="Zeng Q."/>
            <person name="Koehrsen M."/>
            <person name="Haas B."/>
            <person name="Borodovsky M."/>
            <person name="Guigo R."/>
            <person name="Alvarado L."/>
            <person name="Berlin A."/>
            <person name="Borenstein D."/>
            <person name="Chen Z."/>
            <person name="Engels R."/>
            <person name="Freedman E."/>
            <person name="Gellesch M."/>
            <person name="Goldberg J."/>
            <person name="Griggs A."/>
            <person name="Gujja S."/>
            <person name="Heiman D."/>
            <person name="Hepburn T."/>
            <person name="Howarth C."/>
            <person name="Jen D."/>
            <person name="Larson L."/>
            <person name="Lewis B."/>
            <person name="Mehta T."/>
            <person name="Park D."/>
            <person name="Pearson M."/>
            <person name="Roberts A."/>
            <person name="Saif S."/>
            <person name="Shenoy N."/>
            <person name="Sisk P."/>
            <person name="Stolte C."/>
            <person name="Sykes S."/>
            <person name="Walk T."/>
            <person name="White J."/>
            <person name="Yandava C."/>
            <person name="Burger G."/>
            <person name="Gray M.W."/>
            <person name="Holland P.W.H."/>
            <person name="King N."/>
            <person name="Lang F.B.F."/>
            <person name="Roger A.J."/>
            <person name="Ruiz-Trillo I."/>
            <person name="Lander E."/>
            <person name="Nusbaum C."/>
        </authorList>
    </citation>
    <scope>NUCLEOTIDE SEQUENCE [LARGE SCALE GENOMIC DNA]</scope>
    <source>
        <strain evidence="18">ATCC 38327</strain>
    </source>
</reference>
<dbReference type="InterPro" id="IPR016024">
    <property type="entry name" value="ARM-type_fold"/>
</dbReference>
<dbReference type="SUPFAM" id="SSF49348">
    <property type="entry name" value="Clathrin adaptor appendage domain"/>
    <property type="match status" value="1"/>
</dbReference>
<keyword evidence="4 12" id="KW-0813">Transport</keyword>
<dbReference type="SUPFAM" id="SSF55711">
    <property type="entry name" value="Subdomain of clathrin and coatomer appendage domain"/>
    <property type="match status" value="1"/>
</dbReference>
<dbReference type="SUPFAM" id="SSF48371">
    <property type="entry name" value="ARM repeat"/>
    <property type="match status" value="1"/>
</dbReference>
<dbReference type="Gene3D" id="2.60.40.1480">
    <property type="entry name" value="Coatomer, gamma subunit, appendage domain"/>
    <property type="match status" value="1"/>
</dbReference>
<dbReference type="PANTHER" id="PTHR10261">
    <property type="entry name" value="COATOMER SUBUNIT GAMMA"/>
    <property type="match status" value="1"/>
</dbReference>
<dbReference type="InterPro" id="IPR011989">
    <property type="entry name" value="ARM-like"/>
</dbReference>
<comment type="function">
    <text evidence="12">The coatomer is a cytosolic protein complex that binds to dilysine motifs and reversibly associates with Golgi non-clathrin-coated vesicles, which further mediate biosynthetic protein transport from the ER, via the Golgi up to the trans Golgi network. Coatomer complex is required for budding from Golgi membranes, and is essential for the retrograde Golgi-to-ER transport of dilysine-tagged proteins.</text>
</comment>
<evidence type="ECO:0000256" key="8">
    <source>
        <dbReference type="ARBA" id="ARBA00022927"/>
    </source>
</evidence>
<evidence type="ECO:0000256" key="2">
    <source>
        <dbReference type="ARBA" id="ARBA00010720"/>
    </source>
</evidence>
<keyword evidence="11 12" id="KW-0968">Cytoplasmic vesicle</keyword>
<dbReference type="EMBL" id="GG745347">
    <property type="protein sequence ID" value="KNE65317.1"/>
    <property type="molecule type" value="Genomic_DNA"/>
</dbReference>
<evidence type="ECO:0000259" key="15">
    <source>
        <dbReference type="Pfam" id="PF08752"/>
    </source>
</evidence>
<evidence type="ECO:0000256" key="12">
    <source>
        <dbReference type="PIRNR" id="PIRNR037093"/>
    </source>
</evidence>
<evidence type="ECO:0000256" key="11">
    <source>
        <dbReference type="ARBA" id="ARBA00023329"/>
    </source>
</evidence>
<dbReference type="GO" id="GO:0030126">
    <property type="term" value="C:COPI vesicle coat"/>
    <property type="evidence" value="ECO:0007669"/>
    <property type="project" value="InterPro"/>
</dbReference>
<dbReference type="Gene3D" id="3.30.310.10">
    <property type="entry name" value="TATA-Binding Protein"/>
    <property type="match status" value="1"/>
</dbReference>
<evidence type="ECO:0000256" key="13">
    <source>
        <dbReference type="SAM" id="MobiDB-lite"/>
    </source>
</evidence>
<keyword evidence="7 12" id="KW-0931">ER-Golgi transport</keyword>
<dbReference type="GO" id="GO:0000139">
    <property type="term" value="C:Golgi membrane"/>
    <property type="evidence" value="ECO:0007669"/>
    <property type="project" value="UniProtKB-SubCell"/>
</dbReference>
<comment type="similarity">
    <text evidence="2 12">Belongs to the COPG family.</text>
</comment>
<dbReference type="Proteomes" id="UP000054350">
    <property type="component" value="Unassembled WGS sequence"/>
</dbReference>
<accession>A0A0L0SS22</accession>
<keyword evidence="18" id="KW-1185">Reference proteome</keyword>
<name>A0A0L0SS22_ALLM3</name>
<dbReference type="GO" id="GO:0006886">
    <property type="term" value="P:intracellular protein transport"/>
    <property type="evidence" value="ECO:0007669"/>
    <property type="project" value="InterPro"/>
</dbReference>
<evidence type="ECO:0000256" key="9">
    <source>
        <dbReference type="ARBA" id="ARBA00023034"/>
    </source>
</evidence>
<dbReference type="InterPro" id="IPR013040">
    <property type="entry name" value="Coatomer_gsu_app_Ig-like_dom"/>
</dbReference>